<organism evidence="2 3">
    <name type="scientific">Actinoplanes couchii</name>
    <dbReference type="NCBI Taxonomy" id="403638"/>
    <lineage>
        <taxon>Bacteria</taxon>
        <taxon>Bacillati</taxon>
        <taxon>Actinomycetota</taxon>
        <taxon>Actinomycetes</taxon>
        <taxon>Micromonosporales</taxon>
        <taxon>Micromonosporaceae</taxon>
        <taxon>Actinoplanes</taxon>
    </lineage>
</organism>
<evidence type="ECO:0000259" key="1">
    <source>
        <dbReference type="Pfam" id="PF12697"/>
    </source>
</evidence>
<dbReference type="InterPro" id="IPR029058">
    <property type="entry name" value="AB_hydrolase_fold"/>
</dbReference>
<gene>
    <name evidence="2" type="ORF">Aco03nite_081200</name>
</gene>
<dbReference type="Proteomes" id="UP000612282">
    <property type="component" value="Unassembled WGS sequence"/>
</dbReference>
<comment type="caution">
    <text evidence="2">The sequence shown here is derived from an EMBL/GenBank/DDBJ whole genome shotgun (WGS) entry which is preliminary data.</text>
</comment>
<dbReference type="EMBL" id="BOMG01000100">
    <property type="protein sequence ID" value="GID59716.1"/>
    <property type="molecule type" value="Genomic_DNA"/>
</dbReference>
<evidence type="ECO:0000313" key="3">
    <source>
        <dbReference type="Proteomes" id="UP000612282"/>
    </source>
</evidence>
<dbReference type="Gene3D" id="3.40.50.1820">
    <property type="entry name" value="alpha/beta hydrolase"/>
    <property type="match status" value="1"/>
</dbReference>
<dbReference type="PANTHER" id="PTHR37017">
    <property type="entry name" value="AB HYDROLASE-1 DOMAIN-CONTAINING PROTEIN-RELATED"/>
    <property type="match status" value="1"/>
</dbReference>
<sequence length="260" mass="27207">MRVVFVHGACVRDGSWWWHPTAAILAERGIISVAPALPSCGEGGLSSDGLSSDRLSSGGLSSSDLSSGGLSSGGLSSADLYQDVAAVRAVLEASDEPTVIVGHSYGGIVAAEAAVGAQSVRHMVFVSSYLPLPGESLSTFGAPEPPPFLDFDPEGGTFGGVPELFAETFVQDCPPEIIKAALERLTRQNIAVLQQPVQAAAWPDRPNTYVVCTEDNGTPATAQREFARRADKVLELKSGHHPFLSQPEAVADIITAIANR</sequence>
<name>A0ABQ3XMJ0_9ACTN</name>
<reference evidence="2 3" key="1">
    <citation type="submission" date="2021-01" db="EMBL/GenBank/DDBJ databases">
        <title>Whole genome shotgun sequence of Actinoplanes couchii NBRC 106145.</title>
        <authorList>
            <person name="Komaki H."/>
            <person name="Tamura T."/>
        </authorList>
    </citation>
    <scope>NUCLEOTIDE SEQUENCE [LARGE SCALE GENOMIC DNA]</scope>
    <source>
        <strain evidence="2 3">NBRC 106145</strain>
    </source>
</reference>
<dbReference type="InterPro" id="IPR000073">
    <property type="entry name" value="AB_hydrolase_1"/>
</dbReference>
<dbReference type="InterPro" id="IPR052897">
    <property type="entry name" value="Sec-Metab_Biosynth_Hydrolase"/>
</dbReference>
<feature type="domain" description="AB hydrolase-1" evidence="1">
    <location>
        <begin position="3"/>
        <end position="252"/>
    </location>
</feature>
<dbReference type="Pfam" id="PF12697">
    <property type="entry name" value="Abhydrolase_6"/>
    <property type="match status" value="1"/>
</dbReference>
<accession>A0ABQ3XMJ0</accession>
<dbReference type="PANTHER" id="PTHR37017:SF11">
    <property type="entry name" value="ESTERASE_LIPASE_THIOESTERASE DOMAIN-CONTAINING PROTEIN"/>
    <property type="match status" value="1"/>
</dbReference>
<keyword evidence="3" id="KW-1185">Reference proteome</keyword>
<protein>
    <recommendedName>
        <fullName evidence="1">AB hydrolase-1 domain-containing protein</fullName>
    </recommendedName>
</protein>
<dbReference type="SUPFAM" id="SSF53474">
    <property type="entry name" value="alpha/beta-Hydrolases"/>
    <property type="match status" value="1"/>
</dbReference>
<proteinExistence type="predicted"/>
<evidence type="ECO:0000313" key="2">
    <source>
        <dbReference type="EMBL" id="GID59716.1"/>
    </source>
</evidence>